<keyword evidence="1" id="KW-1185">Reference proteome</keyword>
<reference evidence="2" key="1">
    <citation type="submission" date="2022-11" db="UniProtKB">
        <authorList>
            <consortium name="WormBaseParasite"/>
        </authorList>
    </citation>
    <scope>IDENTIFICATION</scope>
</reference>
<name>A0A915IAD7_ROMCU</name>
<dbReference type="Proteomes" id="UP000887565">
    <property type="component" value="Unplaced"/>
</dbReference>
<protein>
    <submittedName>
        <fullName evidence="2">Uncharacterized protein</fullName>
    </submittedName>
</protein>
<evidence type="ECO:0000313" key="1">
    <source>
        <dbReference type="Proteomes" id="UP000887565"/>
    </source>
</evidence>
<accession>A0A915IAD7</accession>
<sequence length="84" mass="9759">MSNHVKMSALHCLTGDMPSDMIQDMMQYEDVKNFLMFHLAPDCNQMTLKRQLASMTPKAREEPTAFLSNNDFVQNTYAMYPNYD</sequence>
<organism evidence="1 2">
    <name type="scientific">Romanomermis culicivorax</name>
    <name type="common">Nematode worm</name>
    <dbReference type="NCBI Taxonomy" id="13658"/>
    <lineage>
        <taxon>Eukaryota</taxon>
        <taxon>Metazoa</taxon>
        <taxon>Ecdysozoa</taxon>
        <taxon>Nematoda</taxon>
        <taxon>Enoplea</taxon>
        <taxon>Dorylaimia</taxon>
        <taxon>Mermithida</taxon>
        <taxon>Mermithoidea</taxon>
        <taxon>Mermithidae</taxon>
        <taxon>Romanomermis</taxon>
    </lineage>
</organism>
<dbReference type="AlphaFoldDB" id="A0A915IAD7"/>
<dbReference type="WBParaSite" id="nRc.2.0.1.t10837-RA">
    <property type="protein sequence ID" value="nRc.2.0.1.t10837-RA"/>
    <property type="gene ID" value="nRc.2.0.1.g10837"/>
</dbReference>
<proteinExistence type="predicted"/>
<evidence type="ECO:0000313" key="2">
    <source>
        <dbReference type="WBParaSite" id="nRc.2.0.1.t10837-RA"/>
    </source>
</evidence>